<dbReference type="GO" id="GO:0016117">
    <property type="term" value="P:carotenoid biosynthetic process"/>
    <property type="evidence" value="ECO:0007669"/>
    <property type="project" value="UniProtKB-KW"/>
</dbReference>
<evidence type="ECO:0000313" key="8">
    <source>
        <dbReference type="Proteomes" id="UP000323886"/>
    </source>
</evidence>
<dbReference type="InterPro" id="IPR036188">
    <property type="entry name" value="FAD/NAD-bd_sf"/>
</dbReference>
<dbReference type="InterPro" id="IPR002937">
    <property type="entry name" value="Amino_oxidase"/>
</dbReference>
<dbReference type="SUPFAM" id="SSF51905">
    <property type="entry name" value="FAD/NAD(P)-binding domain"/>
    <property type="match status" value="1"/>
</dbReference>
<comment type="pathway">
    <text evidence="1 5">Carotenoid biosynthesis.</text>
</comment>
<keyword evidence="4 5" id="KW-0560">Oxidoreductase</keyword>
<dbReference type="NCBIfam" id="TIGR02734">
    <property type="entry name" value="crtI_fam"/>
    <property type="match status" value="1"/>
</dbReference>
<dbReference type="PANTHER" id="PTHR43734">
    <property type="entry name" value="PHYTOENE DESATURASE"/>
    <property type="match status" value="1"/>
</dbReference>
<dbReference type="GO" id="GO:0016627">
    <property type="term" value="F:oxidoreductase activity, acting on the CH-CH group of donors"/>
    <property type="evidence" value="ECO:0007669"/>
    <property type="project" value="UniProtKB-ARBA"/>
</dbReference>
<sequence length="520" mass="55724">MRNAGSPHRRVVIIGTGAGGLAAALELSANGFEVIAIERDTEPGGKLKPATIGGATFDVGPTVFTMRWVFEELFAAAGEDLSAHIPMQPVEILARHAWPGGTRLDLFADPARTQDAIGDFAGAAEARAFANFHAEAKTIYRLVEEPFLRAVNPSSIDLIRRHGLEGLRIKPFTTLWRELGRHFRDPRLQQTFGRYATYCGSTPFAAPATLMLIAYVEQQGVWLVEGGMRRIAEAMAALASARGATFRYGTHVERLLVEGGRVAGVVLADGEVVAADAVIVNGDVAAVAAGLFGPEAARVVPRRPKSGRSASAITFSMLAEATGFPLIRHNFFFSRDYRAEFDDIVAGRLPVEPTVYLCAQDRGDNGLSGNAAPSSRERLFHQLNVVARGDEQPVPPGEIEAYLKRTVTHLEACGLSVRWHPDEMMVATPSDFHRRFPATGGALYGQATHGWRAPFQRPSVRTTLPGLYLAGGSAHPGAGVPMAALSGRTAAACLMAELAGERAATAGWRQAAAWGDLSLR</sequence>
<dbReference type="AlphaFoldDB" id="A0A5M6HK68"/>
<organism evidence="7 8">
    <name type="scientific">Blastochloris sulfoviridis</name>
    <dbReference type="NCBI Taxonomy" id="50712"/>
    <lineage>
        <taxon>Bacteria</taxon>
        <taxon>Pseudomonadati</taxon>
        <taxon>Pseudomonadota</taxon>
        <taxon>Alphaproteobacteria</taxon>
        <taxon>Hyphomicrobiales</taxon>
        <taxon>Blastochloridaceae</taxon>
        <taxon>Blastochloris</taxon>
    </lineage>
</organism>
<dbReference type="EMBL" id="VWPL01000044">
    <property type="protein sequence ID" value="KAA5596276.1"/>
    <property type="molecule type" value="Genomic_DNA"/>
</dbReference>
<dbReference type="OrthoDB" id="9774675at2"/>
<name>A0A5M6HK68_9HYPH</name>
<evidence type="ECO:0000313" key="7">
    <source>
        <dbReference type="EMBL" id="KAA5596276.1"/>
    </source>
</evidence>
<dbReference type="Proteomes" id="UP000323886">
    <property type="component" value="Unassembled WGS sequence"/>
</dbReference>
<dbReference type="InterPro" id="IPR054841">
    <property type="entry name" value="carotdesatCrtD"/>
</dbReference>
<dbReference type="NCBIfam" id="NF045637">
    <property type="entry name" value="carotdesatCrtDProt"/>
    <property type="match status" value="1"/>
</dbReference>
<dbReference type="PANTHER" id="PTHR43734:SF7">
    <property type="entry name" value="4,4'-DIAPONEUROSPORENE OXYGENASE"/>
    <property type="match status" value="1"/>
</dbReference>
<dbReference type="Gene3D" id="3.50.50.60">
    <property type="entry name" value="FAD/NAD(P)-binding domain"/>
    <property type="match status" value="2"/>
</dbReference>
<dbReference type="InterPro" id="IPR014105">
    <property type="entry name" value="Carotenoid/retinoid_OxRdtase"/>
</dbReference>
<accession>A0A5M6HK68</accession>
<evidence type="ECO:0000259" key="6">
    <source>
        <dbReference type="Pfam" id="PF01593"/>
    </source>
</evidence>
<evidence type="ECO:0000256" key="1">
    <source>
        <dbReference type="ARBA" id="ARBA00004829"/>
    </source>
</evidence>
<comment type="similarity">
    <text evidence="2 5">Belongs to the carotenoid/retinoid oxidoreductase family.</text>
</comment>
<evidence type="ECO:0000256" key="5">
    <source>
        <dbReference type="RuleBase" id="RU362075"/>
    </source>
</evidence>
<dbReference type="Pfam" id="PF01593">
    <property type="entry name" value="Amino_oxidase"/>
    <property type="match status" value="1"/>
</dbReference>
<keyword evidence="3 5" id="KW-0125">Carotenoid biosynthesis</keyword>
<keyword evidence="8" id="KW-1185">Reference proteome</keyword>
<evidence type="ECO:0000256" key="4">
    <source>
        <dbReference type="ARBA" id="ARBA00023002"/>
    </source>
</evidence>
<evidence type="ECO:0000256" key="3">
    <source>
        <dbReference type="ARBA" id="ARBA00022746"/>
    </source>
</evidence>
<evidence type="ECO:0000256" key="2">
    <source>
        <dbReference type="ARBA" id="ARBA00006046"/>
    </source>
</evidence>
<dbReference type="PROSITE" id="PS00982">
    <property type="entry name" value="PHYTOENE_DH"/>
    <property type="match status" value="1"/>
</dbReference>
<gene>
    <name evidence="7" type="primary">crtI</name>
    <name evidence="7" type="ORF">F1193_15725</name>
</gene>
<comment type="caution">
    <text evidence="7">The sequence shown here is derived from an EMBL/GenBank/DDBJ whole genome shotgun (WGS) entry which is preliminary data.</text>
</comment>
<reference evidence="7 8" key="1">
    <citation type="submission" date="2019-09" db="EMBL/GenBank/DDBJ databases">
        <title>Draft Whole-Genome sequence of Blastochloris sulfoviridis DSM 729.</title>
        <authorList>
            <person name="Meyer T.E."/>
            <person name="Kyndt J.A."/>
        </authorList>
    </citation>
    <scope>NUCLEOTIDE SEQUENCE [LARGE SCALE GENOMIC DNA]</scope>
    <source>
        <strain evidence="7 8">DSM 729</strain>
    </source>
</reference>
<protein>
    <submittedName>
        <fullName evidence="7">Phytoene desaturase</fullName>
    </submittedName>
</protein>
<feature type="domain" description="Amine oxidase" evidence="6">
    <location>
        <begin position="19"/>
        <end position="494"/>
    </location>
</feature>
<dbReference type="InterPro" id="IPR008150">
    <property type="entry name" value="Phytoene_DH_bac_CS"/>
</dbReference>
<proteinExistence type="inferred from homology"/>